<keyword evidence="6" id="KW-1185">Reference proteome</keyword>
<dbReference type="Pfam" id="PF13377">
    <property type="entry name" value="Peripla_BP_3"/>
    <property type="match status" value="1"/>
</dbReference>
<dbReference type="PROSITE" id="PS50949">
    <property type="entry name" value="HTH_GNTR"/>
    <property type="match status" value="1"/>
</dbReference>
<dbReference type="RefSeq" id="WP_379684283.1">
    <property type="nucleotide sequence ID" value="NZ_JBHLYW010000010.1"/>
</dbReference>
<dbReference type="InterPro" id="IPR000524">
    <property type="entry name" value="Tscrpt_reg_HTH_GntR"/>
</dbReference>
<dbReference type="PANTHER" id="PTHR38445:SF10">
    <property type="entry name" value="GNTR-FAMILY TRANSCRIPTIONAL REGULATOR"/>
    <property type="match status" value="1"/>
</dbReference>
<dbReference type="SUPFAM" id="SSF46785">
    <property type="entry name" value="Winged helix' DNA-binding domain"/>
    <property type="match status" value="1"/>
</dbReference>
<dbReference type="Gene3D" id="3.40.50.2300">
    <property type="match status" value="2"/>
</dbReference>
<dbReference type="InterPro" id="IPR046335">
    <property type="entry name" value="LacI/GalR-like_sensor"/>
</dbReference>
<dbReference type="Pfam" id="PF00392">
    <property type="entry name" value="GntR"/>
    <property type="match status" value="1"/>
</dbReference>
<keyword evidence="2" id="KW-0238">DNA-binding</keyword>
<gene>
    <name evidence="5" type="ORF">ACFFLS_17205</name>
</gene>
<reference evidence="5 6" key="1">
    <citation type="submission" date="2024-09" db="EMBL/GenBank/DDBJ databases">
        <authorList>
            <person name="Sun Q."/>
            <person name="Mori K."/>
        </authorList>
    </citation>
    <scope>NUCLEOTIDE SEQUENCE [LARGE SCALE GENOMIC DNA]</scope>
    <source>
        <strain evidence="5 6">CGMCC 1.12926</strain>
    </source>
</reference>
<evidence type="ECO:0000259" key="4">
    <source>
        <dbReference type="PROSITE" id="PS50949"/>
    </source>
</evidence>
<dbReference type="PANTHER" id="PTHR38445">
    <property type="entry name" value="HTH-TYPE TRANSCRIPTIONAL REPRESSOR YTRA"/>
    <property type="match status" value="1"/>
</dbReference>
<dbReference type="InterPro" id="IPR028082">
    <property type="entry name" value="Peripla_BP_I"/>
</dbReference>
<proteinExistence type="predicted"/>
<dbReference type="EMBL" id="JBHLYW010000010">
    <property type="protein sequence ID" value="MFC0078788.1"/>
    <property type="molecule type" value="Genomic_DNA"/>
</dbReference>
<comment type="caution">
    <text evidence="5">The sequence shown here is derived from an EMBL/GenBank/DDBJ whole genome shotgun (WGS) entry which is preliminary data.</text>
</comment>
<sequence length="332" mass="37890">MNIISIQNNIGLPKYKQIILSIEKAIEEGNLVKGDRLPSVNKVCLAFSLSRDTVLLAYDELKKRGIIYAIPGKGYYVKSIEITITQKIFLLFDELNIFKEDIYNSFLKNIGKNVQVDIFFHHFNVQVFKKLLHDSNGNYTKYIIMPTNLIDIAAAIKTLPVNDVIILDQTNPDLKMYPAIYQNHKKDIFEGLFKVKSKLAKYKKLILIFSGHREPPGMKLGFEDFCRQYDFEYEVISEFANKSIRLGDLYVIPNDRDLLLVIENGMNQNLRLGSDFGIISYNETSLKKIAANGITTISTNFELMGKILAEMVLKGTKEQIENKSALIVRSSL</sequence>
<evidence type="ECO:0000256" key="1">
    <source>
        <dbReference type="ARBA" id="ARBA00023015"/>
    </source>
</evidence>
<dbReference type="InterPro" id="IPR036390">
    <property type="entry name" value="WH_DNA-bd_sf"/>
</dbReference>
<organism evidence="5 6">
    <name type="scientific">Flavobacterium procerum</name>
    <dbReference type="NCBI Taxonomy" id="1455569"/>
    <lineage>
        <taxon>Bacteria</taxon>
        <taxon>Pseudomonadati</taxon>
        <taxon>Bacteroidota</taxon>
        <taxon>Flavobacteriia</taxon>
        <taxon>Flavobacteriales</taxon>
        <taxon>Flavobacteriaceae</taxon>
        <taxon>Flavobacterium</taxon>
    </lineage>
</organism>
<dbReference type="InterPro" id="IPR036388">
    <property type="entry name" value="WH-like_DNA-bd_sf"/>
</dbReference>
<evidence type="ECO:0000256" key="3">
    <source>
        <dbReference type="ARBA" id="ARBA00023163"/>
    </source>
</evidence>
<evidence type="ECO:0000313" key="6">
    <source>
        <dbReference type="Proteomes" id="UP001589734"/>
    </source>
</evidence>
<accession>A0ABV6BTL4</accession>
<dbReference type="SMART" id="SM00345">
    <property type="entry name" value="HTH_GNTR"/>
    <property type="match status" value="1"/>
</dbReference>
<evidence type="ECO:0000256" key="2">
    <source>
        <dbReference type="ARBA" id="ARBA00023125"/>
    </source>
</evidence>
<keyword evidence="1" id="KW-0805">Transcription regulation</keyword>
<feature type="domain" description="HTH gntR-type" evidence="4">
    <location>
        <begin position="12"/>
        <end position="80"/>
    </location>
</feature>
<dbReference type="SUPFAM" id="SSF53822">
    <property type="entry name" value="Periplasmic binding protein-like I"/>
    <property type="match status" value="1"/>
</dbReference>
<dbReference type="Proteomes" id="UP001589734">
    <property type="component" value="Unassembled WGS sequence"/>
</dbReference>
<protein>
    <submittedName>
        <fullName evidence="5">GntR family transcriptional regulator</fullName>
    </submittedName>
</protein>
<name>A0ABV6BTL4_9FLAO</name>
<keyword evidence="3" id="KW-0804">Transcription</keyword>
<dbReference type="CDD" id="cd07377">
    <property type="entry name" value="WHTH_GntR"/>
    <property type="match status" value="1"/>
</dbReference>
<dbReference type="Gene3D" id="1.10.10.10">
    <property type="entry name" value="Winged helix-like DNA-binding domain superfamily/Winged helix DNA-binding domain"/>
    <property type="match status" value="1"/>
</dbReference>
<evidence type="ECO:0000313" key="5">
    <source>
        <dbReference type="EMBL" id="MFC0078788.1"/>
    </source>
</evidence>